<proteinExistence type="predicted"/>
<keyword evidence="2" id="KW-1185">Reference proteome</keyword>
<dbReference type="EMBL" id="JARKIF010000005">
    <property type="protein sequence ID" value="KAJ7638686.1"/>
    <property type="molecule type" value="Genomic_DNA"/>
</dbReference>
<reference evidence="1" key="1">
    <citation type="submission" date="2023-03" db="EMBL/GenBank/DDBJ databases">
        <title>Massive genome expansion in bonnet fungi (Mycena s.s.) driven by repeated elements and novel gene families across ecological guilds.</title>
        <authorList>
            <consortium name="Lawrence Berkeley National Laboratory"/>
            <person name="Harder C.B."/>
            <person name="Miyauchi S."/>
            <person name="Viragh M."/>
            <person name="Kuo A."/>
            <person name="Thoen E."/>
            <person name="Andreopoulos B."/>
            <person name="Lu D."/>
            <person name="Skrede I."/>
            <person name="Drula E."/>
            <person name="Henrissat B."/>
            <person name="Morin E."/>
            <person name="Kohler A."/>
            <person name="Barry K."/>
            <person name="LaButti K."/>
            <person name="Morin E."/>
            <person name="Salamov A."/>
            <person name="Lipzen A."/>
            <person name="Mereny Z."/>
            <person name="Hegedus B."/>
            <person name="Baldrian P."/>
            <person name="Stursova M."/>
            <person name="Weitz H."/>
            <person name="Taylor A."/>
            <person name="Grigoriev I.V."/>
            <person name="Nagy L.G."/>
            <person name="Martin F."/>
            <person name="Kauserud H."/>
        </authorList>
    </citation>
    <scope>NUCLEOTIDE SEQUENCE</scope>
    <source>
        <strain evidence="1">9284</strain>
    </source>
</reference>
<dbReference type="Proteomes" id="UP001221142">
    <property type="component" value="Unassembled WGS sequence"/>
</dbReference>
<sequence length="131" mass="14730">MSRPTYIYKLVSHSTPVPEPIPETLPLSELDVQSGFIHMSTALQVSRTLKRFFAEEPRVYVLRVDYSVVEKDIKWEDSKGEAPGEVGGDGMFAHIYNRGLGAAEIESVVVWERNGGNWDEALKGAESWLVY</sequence>
<dbReference type="AlphaFoldDB" id="A0AAD7FRF8"/>
<dbReference type="SUPFAM" id="SSF56399">
    <property type="entry name" value="ADP-ribosylation"/>
    <property type="match status" value="1"/>
</dbReference>
<gene>
    <name evidence="1" type="ORF">FB45DRAFT_903542</name>
</gene>
<dbReference type="PANTHER" id="PTHR34129:SF1">
    <property type="entry name" value="DUF952 DOMAIN-CONTAINING PROTEIN"/>
    <property type="match status" value="1"/>
</dbReference>
<dbReference type="Pfam" id="PF06108">
    <property type="entry name" value="DUF952"/>
    <property type="match status" value="1"/>
</dbReference>
<evidence type="ECO:0000313" key="2">
    <source>
        <dbReference type="Proteomes" id="UP001221142"/>
    </source>
</evidence>
<name>A0AAD7FRF8_9AGAR</name>
<dbReference type="Gene3D" id="3.20.170.20">
    <property type="entry name" value="Protein of unknown function DUF952"/>
    <property type="match status" value="1"/>
</dbReference>
<accession>A0AAD7FRF8</accession>
<dbReference type="PANTHER" id="PTHR34129">
    <property type="entry name" value="BLR1139 PROTEIN"/>
    <property type="match status" value="1"/>
</dbReference>
<comment type="caution">
    <text evidence="1">The sequence shown here is derived from an EMBL/GenBank/DDBJ whole genome shotgun (WGS) entry which is preliminary data.</text>
</comment>
<organism evidence="1 2">
    <name type="scientific">Roridomyces roridus</name>
    <dbReference type="NCBI Taxonomy" id="1738132"/>
    <lineage>
        <taxon>Eukaryota</taxon>
        <taxon>Fungi</taxon>
        <taxon>Dikarya</taxon>
        <taxon>Basidiomycota</taxon>
        <taxon>Agaricomycotina</taxon>
        <taxon>Agaricomycetes</taxon>
        <taxon>Agaricomycetidae</taxon>
        <taxon>Agaricales</taxon>
        <taxon>Marasmiineae</taxon>
        <taxon>Mycenaceae</taxon>
        <taxon>Roridomyces</taxon>
    </lineage>
</organism>
<evidence type="ECO:0008006" key="3">
    <source>
        <dbReference type="Google" id="ProtNLM"/>
    </source>
</evidence>
<dbReference type="InterPro" id="IPR009297">
    <property type="entry name" value="DUF952"/>
</dbReference>
<evidence type="ECO:0000313" key="1">
    <source>
        <dbReference type="EMBL" id="KAJ7638686.1"/>
    </source>
</evidence>
<protein>
    <recommendedName>
        <fullName evidence="3">DUF952 domain protein</fullName>
    </recommendedName>
</protein>